<comment type="caution">
    <text evidence="1">The sequence shown here is derived from an EMBL/GenBank/DDBJ whole genome shotgun (WGS) entry which is preliminary data.</text>
</comment>
<proteinExistence type="predicted"/>
<gene>
    <name evidence="1" type="ORF">H8718_19870</name>
</gene>
<reference evidence="1" key="1">
    <citation type="submission" date="2020-08" db="EMBL/GenBank/DDBJ databases">
        <title>Genome public.</title>
        <authorList>
            <person name="Liu C."/>
            <person name="Sun Q."/>
        </authorList>
    </citation>
    <scope>NUCLEOTIDE SEQUENCE</scope>
    <source>
        <strain evidence="1">NSJ-12</strain>
    </source>
</reference>
<dbReference type="AlphaFoldDB" id="A0A926EPD7"/>
<evidence type="ECO:0000313" key="1">
    <source>
        <dbReference type="EMBL" id="MBC8581733.1"/>
    </source>
</evidence>
<protein>
    <submittedName>
        <fullName evidence="1">Uncharacterized protein</fullName>
    </submittedName>
</protein>
<dbReference type="RefSeq" id="WP_249334799.1">
    <property type="nucleotide sequence ID" value="NZ_JACRSY010000085.1"/>
</dbReference>
<evidence type="ECO:0000313" key="2">
    <source>
        <dbReference type="Proteomes" id="UP000655830"/>
    </source>
</evidence>
<dbReference type="EMBL" id="JACRSY010000085">
    <property type="protein sequence ID" value="MBC8581733.1"/>
    <property type="molecule type" value="Genomic_DNA"/>
</dbReference>
<sequence length="204" mass="23667">MMNTLLNILSEIDKDNQRNHESHSWPTLYRVFRGNGGTGEETHPLFRGMPHPITVLGGDGILANTILCCKENAGEMLSLKFDEIVKITKDKKVIWQHPKYHMSEIKYRDVMRKQEASGEVKCIGENIYGEKEYRNSPLQIADLPVFDGTTLQKDGYQRTRIFYLEKPPYREVYSFAIVNDKKLNEIDKITDNVIKYIKGERNKI</sequence>
<accession>A0A926EPD7</accession>
<name>A0A926EPD7_9FIRM</name>
<organism evidence="1 2">
    <name type="scientific">Zhenhengia yiwuensis</name>
    <dbReference type="NCBI Taxonomy" id="2763666"/>
    <lineage>
        <taxon>Bacteria</taxon>
        <taxon>Bacillati</taxon>
        <taxon>Bacillota</taxon>
        <taxon>Clostridia</taxon>
        <taxon>Lachnospirales</taxon>
        <taxon>Lachnospiraceae</taxon>
        <taxon>Zhenhengia</taxon>
    </lineage>
</organism>
<keyword evidence="2" id="KW-1185">Reference proteome</keyword>
<dbReference type="Proteomes" id="UP000655830">
    <property type="component" value="Unassembled WGS sequence"/>
</dbReference>